<dbReference type="RefSeq" id="WP_188622005.1">
    <property type="nucleotide sequence ID" value="NZ_BMJE01000010.1"/>
</dbReference>
<dbReference type="PANTHER" id="PTHR41773:SF1">
    <property type="entry name" value="RELA_SPOT DOMAIN-CONTAINING PROTEIN"/>
    <property type="match status" value="1"/>
</dbReference>
<evidence type="ECO:0000256" key="1">
    <source>
        <dbReference type="SAM" id="Coils"/>
    </source>
</evidence>
<name>A0ABQ1K3J2_9FLAO</name>
<dbReference type="PANTHER" id="PTHR41773">
    <property type="entry name" value="GTP PYROPHOSPHATASE-RELATED"/>
    <property type="match status" value="1"/>
</dbReference>
<comment type="caution">
    <text evidence="3">The sequence shown here is derived from an EMBL/GenBank/DDBJ whole genome shotgun (WGS) entry which is preliminary data.</text>
</comment>
<keyword evidence="1" id="KW-0175">Coiled coil</keyword>
<dbReference type="SMART" id="SM00954">
    <property type="entry name" value="RelA_SpoT"/>
    <property type="match status" value="1"/>
</dbReference>
<evidence type="ECO:0000259" key="2">
    <source>
        <dbReference type="SMART" id="SM00954"/>
    </source>
</evidence>
<accession>A0ABQ1K3J2</accession>
<dbReference type="SUPFAM" id="SSF81301">
    <property type="entry name" value="Nucleotidyltransferase"/>
    <property type="match status" value="1"/>
</dbReference>
<protein>
    <recommendedName>
        <fullName evidence="2">RelA/SpoT domain-containing protein</fullName>
    </recommendedName>
</protein>
<proteinExistence type="predicted"/>
<dbReference type="InterPro" id="IPR043519">
    <property type="entry name" value="NT_sf"/>
</dbReference>
<feature type="coiled-coil region" evidence="1">
    <location>
        <begin position="178"/>
        <end position="205"/>
    </location>
</feature>
<reference evidence="4" key="1">
    <citation type="journal article" date="2019" name="Int. J. Syst. Evol. Microbiol.">
        <title>The Global Catalogue of Microorganisms (GCM) 10K type strain sequencing project: providing services to taxonomists for standard genome sequencing and annotation.</title>
        <authorList>
            <consortium name="The Broad Institute Genomics Platform"/>
            <consortium name="The Broad Institute Genome Sequencing Center for Infectious Disease"/>
            <person name="Wu L."/>
            <person name="Ma J."/>
        </authorList>
    </citation>
    <scope>NUCLEOTIDE SEQUENCE [LARGE SCALE GENOMIC DNA]</scope>
    <source>
        <strain evidence="4">CGMCC 1.15461</strain>
    </source>
</reference>
<keyword evidence="4" id="KW-1185">Reference proteome</keyword>
<evidence type="ECO:0000313" key="3">
    <source>
        <dbReference type="EMBL" id="GGB86778.1"/>
    </source>
</evidence>
<dbReference type="EMBL" id="BMJE01000010">
    <property type="protein sequence ID" value="GGB86778.1"/>
    <property type="molecule type" value="Genomic_DNA"/>
</dbReference>
<organism evidence="3 4">
    <name type="scientific">Flavobacterium suaedae</name>
    <dbReference type="NCBI Taxonomy" id="1767027"/>
    <lineage>
        <taxon>Bacteria</taxon>
        <taxon>Pseudomonadati</taxon>
        <taxon>Bacteroidota</taxon>
        <taxon>Flavobacteriia</taxon>
        <taxon>Flavobacteriales</taxon>
        <taxon>Flavobacteriaceae</taxon>
        <taxon>Flavobacterium</taxon>
    </lineage>
</organism>
<dbReference type="Gene3D" id="3.30.460.10">
    <property type="entry name" value="Beta Polymerase, domain 2"/>
    <property type="match status" value="1"/>
</dbReference>
<dbReference type="Gene3D" id="1.10.287.860">
    <property type="entry name" value="Nucleotidyltransferase"/>
    <property type="match status" value="1"/>
</dbReference>
<sequence length="333" mass="39749">MEQTKSSDSQKFNSLISRYEKLGLNISQALSLLLEENDIPFLSINYRVKKHDSFMEKIKRKDYENPFEEVEDICGIRIICYYQSDIEKIKAIISKEFNTLNNESKEASLDFDQFGYRSSHFIIKIKDDWLTTPNYRGLQDLKAELQVRTVLMHAWAEIEHKLAYKTKTQIPEEYKRKFSRISAKLEEADEQFEEIKNKIESKKAELIKSAKKSNQFNYENFNLDTLQAFLDYAFPERDKSIKETAILFNEMLEQNLTFKELVEGFEKYKNVLKEIEKEISEEFNKKRRTNRVINWFQTGIARCVLDIVNKEYFKNRNDIPEYNIIIEKYRSTK</sequence>
<dbReference type="InterPro" id="IPR007685">
    <property type="entry name" value="RelA_SpoT"/>
</dbReference>
<evidence type="ECO:0000313" key="4">
    <source>
        <dbReference type="Proteomes" id="UP000615760"/>
    </source>
</evidence>
<feature type="domain" description="RelA/SpoT" evidence="2">
    <location>
        <begin position="46"/>
        <end position="170"/>
    </location>
</feature>
<dbReference type="CDD" id="cd05399">
    <property type="entry name" value="NT_Rel-Spo_like"/>
    <property type="match status" value="1"/>
</dbReference>
<feature type="coiled-coil region" evidence="1">
    <location>
        <begin position="258"/>
        <end position="292"/>
    </location>
</feature>
<dbReference type="Pfam" id="PF04607">
    <property type="entry name" value="RelA_SpoT"/>
    <property type="match status" value="1"/>
</dbReference>
<gene>
    <name evidence="3" type="ORF">GCM10007424_28560</name>
</gene>
<dbReference type="Proteomes" id="UP000615760">
    <property type="component" value="Unassembled WGS sequence"/>
</dbReference>